<proteinExistence type="predicted"/>
<reference evidence="2" key="1">
    <citation type="submission" date="2022-10" db="EMBL/GenBank/DDBJ databases">
        <title>Tapping the CABI collections for fungal endophytes: first genome assemblies for Collariella, Neodidymelliopsis, Ascochyta clinopodiicola, Didymella pomorum, Didymosphaeria variabile, Neocosmospora piperis and Neocucurbitaria cava.</title>
        <authorList>
            <person name="Hill R."/>
        </authorList>
    </citation>
    <scope>NUCLEOTIDE SEQUENCE</scope>
    <source>
        <strain evidence="2">IMI 366586</strain>
    </source>
</reference>
<evidence type="ECO:0000313" key="2">
    <source>
        <dbReference type="EMBL" id="KAJ4321081.1"/>
    </source>
</evidence>
<evidence type="ECO:0000313" key="3">
    <source>
        <dbReference type="Proteomes" id="UP001140502"/>
    </source>
</evidence>
<dbReference type="Proteomes" id="UP001140502">
    <property type="component" value="Unassembled WGS sequence"/>
</dbReference>
<comment type="caution">
    <text evidence="2">The sequence shown here is derived from an EMBL/GenBank/DDBJ whole genome shotgun (WGS) entry which is preliminary data.</text>
</comment>
<sequence length="223" mass="23479">MAYDGGYGGQQRPYGGPAPQRPAPRQQGGAPPQQYGAPQQYDDYQGGYGYDGYNEGYGQEYGGQYQDQNYGRGPPPPQDPYGPGPGRGGRPMPGGRGGGPVPRPQTADPHRGRAHPPRGGIGPAPGRGMPHGPPGRGGMRPGPHGAHSDPAASEVKVTMGDNPQMVGEALLPEDISKVIKAQEVLPKDRMRVMDLKGAMGGMTMDMVARKSPQLVVLDHQLEA</sequence>
<gene>
    <name evidence="2" type="ORF">N0V84_005550</name>
</gene>
<organism evidence="2 3">
    <name type="scientific">Fusarium piperis</name>
    <dbReference type="NCBI Taxonomy" id="1435070"/>
    <lineage>
        <taxon>Eukaryota</taxon>
        <taxon>Fungi</taxon>
        <taxon>Dikarya</taxon>
        <taxon>Ascomycota</taxon>
        <taxon>Pezizomycotina</taxon>
        <taxon>Sordariomycetes</taxon>
        <taxon>Hypocreomycetidae</taxon>
        <taxon>Hypocreales</taxon>
        <taxon>Nectriaceae</taxon>
        <taxon>Fusarium</taxon>
        <taxon>Fusarium solani species complex</taxon>
    </lineage>
</organism>
<keyword evidence="3" id="KW-1185">Reference proteome</keyword>
<feature type="compositionally biased region" description="Gly residues" evidence="1">
    <location>
        <begin position="84"/>
        <end position="100"/>
    </location>
</feature>
<feature type="compositionally biased region" description="Low complexity" evidence="1">
    <location>
        <begin position="10"/>
        <end position="72"/>
    </location>
</feature>
<accession>A0A9W8WDW6</accession>
<feature type="compositionally biased region" description="Pro residues" evidence="1">
    <location>
        <begin position="73"/>
        <end position="83"/>
    </location>
</feature>
<feature type="region of interest" description="Disordered" evidence="1">
    <location>
        <begin position="1"/>
        <end position="152"/>
    </location>
</feature>
<name>A0A9W8WDW6_9HYPO</name>
<dbReference type="AlphaFoldDB" id="A0A9W8WDW6"/>
<evidence type="ECO:0000256" key="1">
    <source>
        <dbReference type="SAM" id="MobiDB-lite"/>
    </source>
</evidence>
<protein>
    <submittedName>
        <fullName evidence="2">Uncharacterized protein</fullName>
    </submittedName>
</protein>
<dbReference type="EMBL" id="JAPEUR010000100">
    <property type="protein sequence ID" value="KAJ4321081.1"/>
    <property type="molecule type" value="Genomic_DNA"/>
</dbReference>